<dbReference type="RefSeq" id="WP_194539477.1">
    <property type="nucleotide sequence ID" value="NZ_JACEFB010000016.1"/>
</dbReference>
<accession>A0A7V8VGH1</accession>
<dbReference type="Gene3D" id="2.40.360.20">
    <property type="match status" value="1"/>
</dbReference>
<proteinExistence type="predicted"/>
<reference evidence="1 2" key="1">
    <citation type="submission" date="2020-07" db="EMBL/GenBank/DDBJ databases">
        <title>Thermogemmata thermophila gen. nov., sp. nov., a novel moderate thermophilic planctomycete from a Kamchatka hot spring.</title>
        <authorList>
            <person name="Elcheninov A.G."/>
            <person name="Podosokorskaya O.A."/>
            <person name="Kovaleva O.L."/>
            <person name="Novikov A."/>
            <person name="Bonch-Osmolovskaya E.A."/>
            <person name="Toshchakov S.V."/>
            <person name="Kublanov I.V."/>
        </authorList>
    </citation>
    <scope>NUCLEOTIDE SEQUENCE [LARGE SCALE GENOMIC DNA]</scope>
    <source>
        <strain evidence="1 2">2918</strain>
    </source>
</reference>
<evidence type="ECO:0000313" key="2">
    <source>
        <dbReference type="Proteomes" id="UP000542342"/>
    </source>
</evidence>
<keyword evidence="2" id="KW-1185">Reference proteome</keyword>
<protein>
    <submittedName>
        <fullName evidence="1">Uncharacterized protein</fullName>
    </submittedName>
</protein>
<dbReference type="Proteomes" id="UP000542342">
    <property type="component" value="Unassembled WGS sequence"/>
</dbReference>
<dbReference type="AlphaFoldDB" id="A0A7V8VGH1"/>
<organism evidence="1 2">
    <name type="scientific">Thermogemmata fonticola</name>
    <dbReference type="NCBI Taxonomy" id="2755323"/>
    <lineage>
        <taxon>Bacteria</taxon>
        <taxon>Pseudomonadati</taxon>
        <taxon>Planctomycetota</taxon>
        <taxon>Planctomycetia</taxon>
        <taxon>Gemmatales</taxon>
        <taxon>Gemmataceae</taxon>
        <taxon>Thermogemmata</taxon>
    </lineage>
</organism>
<evidence type="ECO:0000313" key="1">
    <source>
        <dbReference type="EMBL" id="MBA2227615.1"/>
    </source>
</evidence>
<name>A0A7V8VGH1_9BACT</name>
<gene>
    <name evidence="1" type="ORF">H0921_15765</name>
</gene>
<sequence>MLLSSSAEMVEDLTYKQWQVFPKGTVVVRRTITQNAKVPRPTISHTTLKLLDKTNEFLVIEEQTRTERSNGETVQNEPMTFRYPRRIPLPPNIRKEDWGKPQGIQKEGTEDVEVLGKTYRCRFFKYTSSTEAGEMLSTIWISPEIPGGLVKSHSYVPNADETTTIELTQITIPK</sequence>
<comment type="caution">
    <text evidence="1">The sequence shown here is derived from an EMBL/GenBank/DDBJ whole genome shotgun (WGS) entry which is preliminary data.</text>
</comment>
<dbReference type="EMBL" id="JACEFB010000016">
    <property type="protein sequence ID" value="MBA2227615.1"/>
    <property type="molecule type" value="Genomic_DNA"/>
</dbReference>